<evidence type="ECO:0000313" key="1">
    <source>
        <dbReference type="EMBL" id="QNN49916.1"/>
    </source>
</evidence>
<dbReference type="InterPro" id="IPR027417">
    <property type="entry name" value="P-loop_NTPase"/>
</dbReference>
<dbReference type="KEGG" id="pei:H9L10_02180"/>
<dbReference type="SUPFAM" id="SSF52540">
    <property type="entry name" value="P-loop containing nucleoside triphosphate hydrolases"/>
    <property type="match status" value="1"/>
</dbReference>
<dbReference type="Proteomes" id="UP000515976">
    <property type="component" value="Chromosome"/>
</dbReference>
<dbReference type="Pfam" id="PF13469">
    <property type="entry name" value="Sulfotransfer_3"/>
    <property type="match status" value="1"/>
</dbReference>
<proteinExistence type="predicted"/>
<evidence type="ECO:0000313" key="2">
    <source>
        <dbReference type="Proteomes" id="UP000515976"/>
    </source>
</evidence>
<dbReference type="AlphaFoldDB" id="A0A7G9R2U1"/>
<dbReference type="EMBL" id="CP060712">
    <property type="protein sequence ID" value="QNN49916.1"/>
    <property type="molecule type" value="Genomic_DNA"/>
</dbReference>
<sequence>MDLKPIILVGAARSGTKALRDALAMASGVDAVPYDVTYVWRYGNDAMPHDRQLPAHAKPKTSRMVHTFFRRYANADGRLVEKTVGTSLRVGYVSTLMPGASFVHLIRDGVDVAESSRRQWLAPAELGYLREKVRHFPLRLLASYGRRFVRWNVAQRLRGDDRVASWGPRYPGMDSDVVTERLLTVCARQWANSVTLALADFRDYQIPHVEVRYEDLVADPARVLRLVLEFSGLEPRDEDLRRGAATITGGHGSRSSLDEAELRLLDTEIGELQVELGYRRPLDEIRSPDA</sequence>
<accession>A0A7G9R2U1</accession>
<protein>
    <submittedName>
        <fullName evidence="1">Sulfotransferase</fullName>
    </submittedName>
</protein>
<organism evidence="1 2">
    <name type="scientific">Phycicoccus endophyticus</name>
    <dbReference type="NCBI Taxonomy" id="1690220"/>
    <lineage>
        <taxon>Bacteria</taxon>
        <taxon>Bacillati</taxon>
        <taxon>Actinomycetota</taxon>
        <taxon>Actinomycetes</taxon>
        <taxon>Micrococcales</taxon>
        <taxon>Intrasporangiaceae</taxon>
        <taxon>Phycicoccus</taxon>
    </lineage>
</organism>
<dbReference type="GO" id="GO:0016740">
    <property type="term" value="F:transferase activity"/>
    <property type="evidence" value="ECO:0007669"/>
    <property type="project" value="UniProtKB-KW"/>
</dbReference>
<gene>
    <name evidence="1" type="ORF">H9L10_02180</name>
</gene>
<keyword evidence="2" id="KW-1185">Reference proteome</keyword>
<dbReference type="Gene3D" id="3.40.50.300">
    <property type="entry name" value="P-loop containing nucleotide triphosphate hydrolases"/>
    <property type="match status" value="1"/>
</dbReference>
<reference evidence="1 2" key="1">
    <citation type="submission" date="2020-08" db="EMBL/GenBank/DDBJ databases">
        <title>Genome sequence of Phycicoccus endophyticus JCM 31784T.</title>
        <authorList>
            <person name="Hyun D.-W."/>
            <person name="Bae J.-W."/>
        </authorList>
    </citation>
    <scope>NUCLEOTIDE SEQUENCE [LARGE SCALE GENOMIC DNA]</scope>
    <source>
        <strain evidence="1 2">JCM 31784</strain>
    </source>
</reference>
<name>A0A7G9R2U1_9MICO</name>
<keyword evidence="1" id="KW-0808">Transferase</keyword>